<dbReference type="NCBIfam" id="TIGR00531">
    <property type="entry name" value="BCCP"/>
    <property type="match status" value="1"/>
</dbReference>
<dbReference type="RefSeq" id="WP_198880694.1">
    <property type="nucleotide sequence ID" value="NZ_JAEKJA010000002.1"/>
</dbReference>
<evidence type="ECO:0000256" key="7">
    <source>
        <dbReference type="ARBA" id="ARBA00023160"/>
    </source>
</evidence>
<evidence type="ECO:0000313" key="11">
    <source>
        <dbReference type="EMBL" id="MBJ3774800.1"/>
    </source>
</evidence>
<accession>A0A934ILF9</accession>
<evidence type="ECO:0000313" key="12">
    <source>
        <dbReference type="Proteomes" id="UP000609531"/>
    </source>
</evidence>
<keyword evidence="12" id="KW-1185">Reference proteome</keyword>
<keyword evidence="4 9" id="KW-0444">Lipid biosynthesis</keyword>
<reference evidence="11" key="1">
    <citation type="submission" date="2020-12" db="EMBL/GenBank/DDBJ databases">
        <title>Bacterial taxonomy.</title>
        <authorList>
            <person name="Pan X."/>
        </authorList>
    </citation>
    <scope>NUCLEOTIDE SEQUENCE</scope>
    <source>
        <strain evidence="11">B2012</strain>
    </source>
</reference>
<dbReference type="PRINTS" id="PR01071">
    <property type="entry name" value="ACOABIOTINCC"/>
</dbReference>
<dbReference type="InterPro" id="IPR000089">
    <property type="entry name" value="Biotin_lipoyl"/>
</dbReference>
<dbReference type="PANTHER" id="PTHR45266">
    <property type="entry name" value="OXALOACETATE DECARBOXYLASE ALPHA CHAIN"/>
    <property type="match status" value="1"/>
</dbReference>
<dbReference type="Gene3D" id="2.40.50.100">
    <property type="match status" value="1"/>
</dbReference>
<dbReference type="AlphaFoldDB" id="A0A934ILF9"/>
<dbReference type="GO" id="GO:0009317">
    <property type="term" value="C:acetyl-CoA carboxylase complex"/>
    <property type="evidence" value="ECO:0007669"/>
    <property type="project" value="InterPro"/>
</dbReference>
<organism evidence="11 12">
    <name type="scientific">Acuticoccus mangrovi</name>
    <dbReference type="NCBI Taxonomy" id="2796142"/>
    <lineage>
        <taxon>Bacteria</taxon>
        <taxon>Pseudomonadati</taxon>
        <taxon>Pseudomonadota</taxon>
        <taxon>Alphaproteobacteria</taxon>
        <taxon>Hyphomicrobiales</taxon>
        <taxon>Amorphaceae</taxon>
        <taxon>Acuticoccus</taxon>
    </lineage>
</organism>
<keyword evidence="8 9" id="KW-0092">Biotin</keyword>
<dbReference type="PANTHER" id="PTHR45266:SF3">
    <property type="entry name" value="OXALOACETATE DECARBOXYLASE ALPHA CHAIN"/>
    <property type="match status" value="1"/>
</dbReference>
<evidence type="ECO:0000256" key="3">
    <source>
        <dbReference type="ARBA" id="ARBA00017562"/>
    </source>
</evidence>
<comment type="pathway">
    <text evidence="2 9">Lipid metabolism; fatty acid biosynthesis.</text>
</comment>
<comment type="caution">
    <text evidence="11">The sequence shown here is derived from an EMBL/GenBank/DDBJ whole genome shotgun (WGS) entry which is preliminary data.</text>
</comment>
<dbReference type="GO" id="GO:0006633">
    <property type="term" value="P:fatty acid biosynthetic process"/>
    <property type="evidence" value="ECO:0007669"/>
    <property type="project" value="UniProtKB-KW"/>
</dbReference>
<comment type="function">
    <text evidence="1 9">This protein is a component of the acetyl coenzyme A carboxylase complex; first, biotin carboxylase catalyzes the carboxylation of the carrier protein and then the transcarboxylase transfers the carboxyl group to form malonyl-CoA.</text>
</comment>
<dbReference type="InterPro" id="IPR011053">
    <property type="entry name" value="Single_hybrid_motif"/>
</dbReference>
<dbReference type="GO" id="GO:0003989">
    <property type="term" value="F:acetyl-CoA carboxylase activity"/>
    <property type="evidence" value="ECO:0007669"/>
    <property type="project" value="InterPro"/>
</dbReference>
<sequence>MADTPSIDEAAIRAIAALLHEADLSEIEIVEGDRKLRVARQVAPAPVVVPAAPAAAPAVAPAAAGAAAAPQGKREGIVLSPMVGTAYRAPEPGSRPFVEVGDSVRAGQVVMIVEAMKTMNQIVAEISGTVSEILVEDGQPVEYGEPLLAIS</sequence>
<evidence type="ECO:0000256" key="8">
    <source>
        <dbReference type="ARBA" id="ARBA00023267"/>
    </source>
</evidence>
<evidence type="ECO:0000259" key="10">
    <source>
        <dbReference type="PROSITE" id="PS50968"/>
    </source>
</evidence>
<evidence type="ECO:0000256" key="5">
    <source>
        <dbReference type="ARBA" id="ARBA00022832"/>
    </source>
</evidence>
<dbReference type="Pfam" id="PF00364">
    <property type="entry name" value="Biotin_lipoyl"/>
    <property type="match status" value="1"/>
</dbReference>
<dbReference type="EMBL" id="JAEKJA010000002">
    <property type="protein sequence ID" value="MBJ3774800.1"/>
    <property type="molecule type" value="Genomic_DNA"/>
</dbReference>
<keyword evidence="7 9" id="KW-0275">Fatty acid biosynthesis</keyword>
<evidence type="ECO:0000256" key="9">
    <source>
        <dbReference type="RuleBase" id="RU364072"/>
    </source>
</evidence>
<dbReference type="PROSITE" id="PS50968">
    <property type="entry name" value="BIOTINYL_LIPOYL"/>
    <property type="match status" value="1"/>
</dbReference>
<dbReference type="PROSITE" id="PS00188">
    <property type="entry name" value="BIOTIN"/>
    <property type="match status" value="1"/>
</dbReference>
<dbReference type="FunFam" id="2.40.50.100:FF:000003">
    <property type="entry name" value="Acetyl-CoA carboxylase biotin carboxyl carrier protein"/>
    <property type="match status" value="1"/>
</dbReference>
<evidence type="ECO:0000256" key="4">
    <source>
        <dbReference type="ARBA" id="ARBA00022516"/>
    </source>
</evidence>
<dbReference type="Proteomes" id="UP000609531">
    <property type="component" value="Unassembled WGS sequence"/>
</dbReference>
<dbReference type="CDD" id="cd06850">
    <property type="entry name" value="biotinyl_domain"/>
    <property type="match status" value="1"/>
</dbReference>
<dbReference type="InterPro" id="IPR050709">
    <property type="entry name" value="Biotin_Carboxyl_Carrier/Decarb"/>
</dbReference>
<dbReference type="SUPFAM" id="SSF51230">
    <property type="entry name" value="Single hybrid motif"/>
    <property type="match status" value="1"/>
</dbReference>
<name>A0A934ILF9_9HYPH</name>
<gene>
    <name evidence="11" type="primary">accB</name>
    <name evidence="11" type="ORF">JCR33_03830</name>
</gene>
<dbReference type="InterPro" id="IPR001882">
    <property type="entry name" value="Biotin_BS"/>
</dbReference>
<proteinExistence type="predicted"/>
<protein>
    <recommendedName>
        <fullName evidence="3 9">Biotin carboxyl carrier protein of acetyl-CoA carboxylase</fullName>
    </recommendedName>
</protein>
<evidence type="ECO:0000256" key="6">
    <source>
        <dbReference type="ARBA" id="ARBA00023098"/>
    </source>
</evidence>
<feature type="domain" description="Lipoyl-binding" evidence="10">
    <location>
        <begin position="75"/>
        <end position="151"/>
    </location>
</feature>
<evidence type="ECO:0000256" key="2">
    <source>
        <dbReference type="ARBA" id="ARBA00005194"/>
    </source>
</evidence>
<keyword evidence="6 9" id="KW-0443">Lipid metabolism</keyword>
<evidence type="ECO:0000256" key="1">
    <source>
        <dbReference type="ARBA" id="ARBA00003761"/>
    </source>
</evidence>
<keyword evidence="5 9" id="KW-0276">Fatty acid metabolism</keyword>
<dbReference type="InterPro" id="IPR001249">
    <property type="entry name" value="AcCoA_biotinCC"/>
</dbReference>